<gene>
    <name evidence="3" type="ORF">GCM10009037_17460</name>
</gene>
<comment type="caution">
    <text evidence="3">The sequence shown here is derived from an EMBL/GenBank/DDBJ whole genome shotgun (WGS) entry which is preliminary data.</text>
</comment>
<organism evidence="3 4">
    <name type="scientific">Halarchaeum grantii</name>
    <dbReference type="NCBI Taxonomy" id="1193105"/>
    <lineage>
        <taxon>Archaea</taxon>
        <taxon>Methanobacteriati</taxon>
        <taxon>Methanobacteriota</taxon>
        <taxon>Stenosarchaea group</taxon>
        <taxon>Halobacteria</taxon>
        <taxon>Halobacteriales</taxon>
        <taxon>Halobacteriaceae</taxon>
    </lineage>
</organism>
<dbReference type="SUPFAM" id="SSF56300">
    <property type="entry name" value="Metallo-dependent phosphatases"/>
    <property type="match status" value="1"/>
</dbReference>
<dbReference type="PANTHER" id="PTHR43165:SF1">
    <property type="entry name" value="PHOSPHODIESTERASE MJ0936"/>
    <property type="match status" value="1"/>
</dbReference>
<dbReference type="AlphaFoldDB" id="A0A830F316"/>
<sequence>MLVGVVSDTHDDLERARRAVAHFEGAGCETVVHCGDVVAPFTAAVFESDAFDFHAVRGNNDGEWVLRDAIEAFGTYHGESAELTLGGTDFAVYHGTSGTLVDALVSCGDYDYVLHGHTHERGHDVVDGTQRVNPGGLPFSGGDDRYHVATIDTESGDVAFADLDD</sequence>
<dbReference type="InterPro" id="IPR029052">
    <property type="entry name" value="Metallo-depent_PP-like"/>
</dbReference>
<dbReference type="PANTHER" id="PTHR43165">
    <property type="entry name" value="METALLOPHOSPHOESTERASE"/>
    <property type="match status" value="1"/>
</dbReference>
<evidence type="ECO:0000256" key="1">
    <source>
        <dbReference type="RuleBase" id="RU362039"/>
    </source>
</evidence>
<reference evidence="3 4" key="1">
    <citation type="journal article" date="2019" name="Int. J. Syst. Evol. Microbiol.">
        <title>The Global Catalogue of Microorganisms (GCM) 10K type strain sequencing project: providing services to taxonomists for standard genome sequencing and annotation.</title>
        <authorList>
            <consortium name="The Broad Institute Genomics Platform"/>
            <consortium name="The Broad Institute Genome Sequencing Center for Infectious Disease"/>
            <person name="Wu L."/>
            <person name="Ma J."/>
        </authorList>
    </citation>
    <scope>NUCLEOTIDE SEQUENCE [LARGE SCALE GENOMIC DNA]</scope>
    <source>
        <strain evidence="3 4">JCM 19585</strain>
    </source>
</reference>
<dbReference type="CDD" id="cd00841">
    <property type="entry name" value="MPP_YfcE"/>
    <property type="match status" value="1"/>
</dbReference>
<dbReference type="OrthoDB" id="9959at2157"/>
<comment type="cofactor">
    <cofactor evidence="1">
        <name>a divalent metal cation</name>
        <dbReference type="ChEBI" id="CHEBI:60240"/>
    </cofactor>
</comment>
<evidence type="ECO:0000313" key="3">
    <source>
        <dbReference type="EMBL" id="GGL34361.1"/>
    </source>
</evidence>
<protein>
    <recommendedName>
        <fullName evidence="1">Phosphoesterase</fullName>
        <ecNumber evidence="1">3.1.4.-</ecNumber>
    </recommendedName>
</protein>
<dbReference type="InterPro" id="IPR024654">
    <property type="entry name" value="Calcineurin-like_PHP_lpxH"/>
</dbReference>
<comment type="similarity">
    <text evidence="1">Belongs to the metallophosphoesterase superfamily. YfcE family.</text>
</comment>
<evidence type="ECO:0000313" key="4">
    <source>
        <dbReference type="Proteomes" id="UP000628840"/>
    </source>
</evidence>
<dbReference type="InterPro" id="IPR041802">
    <property type="entry name" value="MPP_YfcE"/>
</dbReference>
<dbReference type="Proteomes" id="UP000628840">
    <property type="component" value="Unassembled WGS sequence"/>
</dbReference>
<dbReference type="EC" id="3.1.4.-" evidence="1"/>
<keyword evidence="1" id="KW-0479">Metal-binding</keyword>
<dbReference type="InterPro" id="IPR000979">
    <property type="entry name" value="Phosphodiesterase_MJ0936/Vps29"/>
</dbReference>
<dbReference type="GO" id="GO:0046872">
    <property type="term" value="F:metal ion binding"/>
    <property type="evidence" value="ECO:0007669"/>
    <property type="project" value="UniProtKB-KW"/>
</dbReference>
<keyword evidence="4" id="KW-1185">Reference proteome</keyword>
<dbReference type="NCBIfam" id="TIGR00040">
    <property type="entry name" value="yfcE"/>
    <property type="match status" value="1"/>
</dbReference>
<dbReference type="RefSeq" id="WP_188882775.1">
    <property type="nucleotide sequence ID" value="NZ_BMPF01000002.1"/>
</dbReference>
<dbReference type="GO" id="GO:0016787">
    <property type="term" value="F:hydrolase activity"/>
    <property type="evidence" value="ECO:0007669"/>
    <property type="project" value="UniProtKB-UniRule"/>
</dbReference>
<dbReference type="EMBL" id="BMPF01000002">
    <property type="protein sequence ID" value="GGL34361.1"/>
    <property type="molecule type" value="Genomic_DNA"/>
</dbReference>
<evidence type="ECO:0000259" key="2">
    <source>
        <dbReference type="Pfam" id="PF12850"/>
    </source>
</evidence>
<feature type="domain" description="Calcineurin-like phosphoesterase" evidence="2">
    <location>
        <begin position="1"/>
        <end position="155"/>
    </location>
</feature>
<dbReference type="Gene3D" id="3.60.21.10">
    <property type="match status" value="1"/>
</dbReference>
<proteinExistence type="inferred from homology"/>
<name>A0A830F316_9EURY</name>
<dbReference type="Pfam" id="PF12850">
    <property type="entry name" value="Metallophos_2"/>
    <property type="match status" value="1"/>
</dbReference>
<dbReference type="InterPro" id="IPR053193">
    <property type="entry name" value="MetalloPDE_YfcE-like"/>
</dbReference>
<accession>A0A830F316</accession>